<accession>A0AAD6AUS9</accession>
<evidence type="ECO:0000313" key="3">
    <source>
        <dbReference type="Proteomes" id="UP001219934"/>
    </source>
</evidence>
<feature type="compositionally biased region" description="Pro residues" evidence="1">
    <location>
        <begin position="146"/>
        <end position="158"/>
    </location>
</feature>
<feature type="compositionally biased region" description="Pro residues" evidence="1">
    <location>
        <begin position="1"/>
        <end position="16"/>
    </location>
</feature>
<organism evidence="2 3">
    <name type="scientific">Pogonophryne albipinna</name>
    <dbReference type="NCBI Taxonomy" id="1090488"/>
    <lineage>
        <taxon>Eukaryota</taxon>
        <taxon>Metazoa</taxon>
        <taxon>Chordata</taxon>
        <taxon>Craniata</taxon>
        <taxon>Vertebrata</taxon>
        <taxon>Euteleostomi</taxon>
        <taxon>Actinopterygii</taxon>
        <taxon>Neopterygii</taxon>
        <taxon>Teleostei</taxon>
        <taxon>Neoteleostei</taxon>
        <taxon>Acanthomorphata</taxon>
        <taxon>Eupercaria</taxon>
        <taxon>Perciformes</taxon>
        <taxon>Notothenioidei</taxon>
        <taxon>Pogonophryne</taxon>
    </lineage>
</organism>
<feature type="non-terminal residue" evidence="2">
    <location>
        <position position="241"/>
    </location>
</feature>
<comment type="caution">
    <text evidence="2">The sequence shown here is derived from an EMBL/GenBank/DDBJ whole genome shotgun (WGS) entry which is preliminary data.</text>
</comment>
<dbReference type="Proteomes" id="UP001219934">
    <property type="component" value="Unassembled WGS sequence"/>
</dbReference>
<reference evidence="2" key="1">
    <citation type="submission" date="2022-11" db="EMBL/GenBank/DDBJ databases">
        <title>Chromosome-level genome of Pogonophryne albipinna.</title>
        <authorList>
            <person name="Jo E."/>
        </authorList>
    </citation>
    <scope>NUCLEOTIDE SEQUENCE</scope>
    <source>
        <strain evidence="2">SGF0006</strain>
        <tissue evidence="2">Muscle</tissue>
    </source>
</reference>
<gene>
    <name evidence="2" type="ORF">JOQ06_025409</name>
</gene>
<protein>
    <submittedName>
        <fullName evidence="2">Uncharacterized protein</fullName>
    </submittedName>
</protein>
<evidence type="ECO:0000256" key="1">
    <source>
        <dbReference type="SAM" id="MobiDB-lite"/>
    </source>
</evidence>
<feature type="region of interest" description="Disordered" evidence="1">
    <location>
        <begin position="1"/>
        <end position="38"/>
    </location>
</feature>
<feature type="non-terminal residue" evidence="2">
    <location>
        <position position="1"/>
    </location>
</feature>
<name>A0AAD6AUS9_9TELE</name>
<dbReference type="AlphaFoldDB" id="A0AAD6AUS9"/>
<feature type="region of interest" description="Disordered" evidence="1">
    <location>
        <begin position="141"/>
        <end position="174"/>
    </location>
</feature>
<sequence length="241" mass="25836">HVTPPSPHHSPTPEPLAPATGSDTCSPSNGSSHQSVLQQVSAVWPRQTAVSDTISVSLKQPSVPAGFDRVVSTDRVTHVLLLRVTEAAILCGLDNRLHALKMIVKVQYRNQKKYIKIPEADIFITEGNAVFPSESSCLGPWQHVTPPSPHHSPTPEPLAPATGSDTYSPSNGSSHQSVLQQVSAVWPRQTAVSDTISVSLKQPSVPAGFDRVVSTDRVTHVLLLRVTEAAILCGLDNRLHA</sequence>
<keyword evidence="3" id="KW-1185">Reference proteome</keyword>
<dbReference type="EMBL" id="JAPTMU010000015">
    <property type="protein sequence ID" value="KAJ4931110.1"/>
    <property type="molecule type" value="Genomic_DNA"/>
</dbReference>
<feature type="compositionally biased region" description="Polar residues" evidence="1">
    <location>
        <begin position="21"/>
        <end position="38"/>
    </location>
</feature>
<proteinExistence type="predicted"/>
<feature type="compositionally biased region" description="Polar residues" evidence="1">
    <location>
        <begin position="163"/>
        <end position="174"/>
    </location>
</feature>
<evidence type="ECO:0000313" key="2">
    <source>
        <dbReference type="EMBL" id="KAJ4931110.1"/>
    </source>
</evidence>